<dbReference type="GO" id="GO:0048172">
    <property type="term" value="P:regulation of short-term neuronal synaptic plasticity"/>
    <property type="evidence" value="ECO:0007669"/>
    <property type="project" value="TreeGrafter"/>
</dbReference>
<dbReference type="PANTHER" id="PTHR31774:SF0">
    <property type="entry name" value="PROTEIN SHISA-6"/>
    <property type="match status" value="1"/>
</dbReference>
<accession>A0A060X568</accession>
<dbReference type="EMBL" id="FR904970">
    <property type="protein sequence ID" value="CDQ74382.1"/>
    <property type="molecule type" value="Genomic_DNA"/>
</dbReference>
<keyword evidence="3" id="KW-1133">Transmembrane helix</keyword>
<dbReference type="STRING" id="8022.A0A060X568"/>
<evidence type="ECO:0000256" key="2">
    <source>
        <dbReference type="ARBA" id="ARBA00022692"/>
    </source>
</evidence>
<evidence type="ECO:0000256" key="3">
    <source>
        <dbReference type="ARBA" id="ARBA00022989"/>
    </source>
</evidence>
<dbReference type="GO" id="GO:0032281">
    <property type="term" value="C:AMPA glutamate receptor complex"/>
    <property type="evidence" value="ECO:0007669"/>
    <property type="project" value="TreeGrafter"/>
</dbReference>
<dbReference type="GO" id="GO:0032591">
    <property type="term" value="C:dendritic spine membrane"/>
    <property type="evidence" value="ECO:0007669"/>
    <property type="project" value="TreeGrafter"/>
</dbReference>
<dbReference type="GO" id="GO:0014069">
    <property type="term" value="C:postsynaptic density"/>
    <property type="evidence" value="ECO:0007669"/>
    <property type="project" value="TreeGrafter"/>
</dbReference>
<dbReference type="PaxDb" id="8022-A0A060X568"/>
<gene>
    <name evidence="5" type="ORF">GSONMT00010804001</name>
</gene>
<organism evidence="5 6">
    <name type="scientific">Oncorhynchus mykiss</name>
    <name type="common">Rainbow trout</name>
    <name type="synonym">Salmo gairdneri</name>
    <dbReference type="NCBI Taxonomy" id="8022"/>
    <lineage>
        <taxon>Eukaryota</taxon>
        <taxon>Metazoa</taxon>
        <taxon>Chordata</taxon>
        <taxon>Craniata</taxon>
        <taxon>Vertebrata</taxon>
        <taxon>Euteleostomi</taxon>
        <taxon>Actinopterygii</taxon>
        <taxon>Neopterygii</taxon>
        <taxon>Teleostei</taxon>
        <taxon>Protacanthopterygii</taxon>
        <taxon>Salmoniformes</taxon>
        <taxon>Salmonidae</taxon>
        <taxon>Salmoninae</taxon>
        <taxon>Oncorhynchus</taxon>
    </lineage>
</organism>
<proteinExistence type="predicted"/>
<protein>
    <submittedName>
        <fullName evidence="5">Uncharacterized protein</fullName>
    </submittedName>
</protein>
<comment type="subcellular location">
    <subcellularLocation>
        <location evidence="1">Membrane</location>
    </subcellularLocation>
</comment>
<evidence type="ECO:0000256" key="1">
    <source>
        <dbReference type="ARBA" id="ARBA00004370"/>
    </source>
</evidence>
<name>A0A060X568_ONCMY</name>
<dbReference type="PANTHER" id="PTHR31774">
    <property type="entry name" value="PROTEIN SHISA-9-RELATED"/>
    <property type="match status" value="1"/>
</dbReference>
<keyword evidence="4" id="KW-0472">Membrane</keyword>
<dbReference type="Proteomes" id="UP000193380">
    <property type="component" value="Unassembled WGS sequence"/>
</dbReference>
<keyword evidence="2" id="KW-0812">Transmembrane</keyword>
<evidence type="ECO:0000256" key="4">
    <source>
        <dbReference type="ARBA" id="ARBA00023136"/>
    </source>
</evidence>
<reference evidence="5" key="2">
    <citation type="submission" date="2014-03" db="EMBL/GenBank/DDBJ databases">
        <authorList>
            <person name="Genoscope - CEA"/>
        </authorList>
    </citation>
    <scope>NUCLEOTIDE SEQUENCE</scope>
</reference>
<sequence>MTTLKSFIHSRRLIIARRSHQHDYQHSHLDLTQAHTPKIAHRQMRHEKPQRMNNILTSQTEPYDLDMSFSRSFQNLTHLPSNYELAAMSKADLSKYSSLHKLSRWSFITYTIMFV</sequence>
<dbReference type="GO" id="GO:0045211">
    <property type="term" value="C:postsynaptic membrane"/>
    <property type="evidence" value="ECO:0007669"/>
    <property type="project" value="TreeGrafter"/>
</dbReference>
<evidence type="ECO:0000313" key="6">
    <source>
        <dbReference type="Proteomes" id="UP000193380"/>
    </source>
</evidence>
<dbReference type="AlphaFoldDB" id="A0A060X568"/>
<dbReference type="InterPro" id="IPR026910">
    <property type="entry name" value="Shisa"/>
</dbReference>
<evidence type="ECO:0000313" key="5">
    <source>
        <dbReference type="EMBL" id="CDQ74382.1"/>
    </source>
</evidence>
<reference evidence="5" key="1">
    <citation type="journal article" date="2014" name="Nat. Commun.">
        <title>The rainbow trout genome provides novel insights into evolution after whole-genome duplication in vertebrates.</title>
        <authorList>
            <person name="Berthelot C."/>
            <person name="Brunet F."/>
            <person name="Chalopin D."/>
            <person name="Juanchich A."/>
            <person name="Bernard M."/>
            <person name="Noel B."/>
            <person name="Bento P."/>
            <person name="Da Silva C."/>
            <person name="Labadie K."/>
            <person name="Alberti A."/>
            <person name="Aury J.M."/>
            <person name="Louis A."/>
            <person name="Dehais P."/>
            <person name="Bardou P."/>
            <person name="Montfort J."/>
            <person name="Klopp C."/>
            <person name="Cabau C."/>
            <person name="Gaspin C."/>
            <person name="Thorgaard G.H."/>
            <person name="Boussaha M."/>
            <person name="Quillet E."/>
            <person name="Guyomard R."/>
            <person name="Galiana D."/>
            <person name="Bobe J."/>
            <person name="Volff J.N."/>
            <person name="Genet C."/>
            <person name="Wincker P."/>
            <person name="Jaillon O."/>
            <person name="Roest Crollius H."/>
            <person name="Guiguen Y."/>
        </authorList>
    </citation>
    <scope>NUCLEOTIDE SEQUENCE [LARGE SCALE GENOMIC DNA]</scope>
</reference>